<dbReference type="Pfam" id="PF13383">
    <property type="entry name" value="Methyltransf_22"/>
    <property type="match status" value="2"/>
</dbReference>
<organism evidence="2 3">
    <name type="scientific">Artemia franciscana</name>
    <name type="common">Brine shrimp</name>
    <name type="synonym">Artemia sanfranciscana</name>
    <dbReference type="NCBI Taxonomy" id="6661"/>
    <lineage>
        <taxon>Eukaryota</taxon>
        <taxon>Metazoa</taxon>
        <taxon>Ecdysozoa</taxon>
        <taxon>Arthropoda</taxon>
        <taxon>Crustacea</taxon>
        <taxon>Branchiopoda</taxon>
        <taxon>Anostraca</taxon>
        <taxon>Artemiidae</taxon>
        <taxon>Artemia</taxon>
    </lineage>
</organism>
<dbReference type="PANTHER" id="PTHR32026:SF10">
    <property type="entry name" value="METHYLTRANSFERASE-LIKE PROTEIN 24-RELATED"/>
    <property type="match status" value="1"/>
</dbReference>
<protein>
    <recommendedName>
        <fullName evidence="1">Methyltransferase domain-containing protein</fullName>
    </recommendedName>
</protein>
<proteinExistence type="predicted"/>
<feature type="domain" description="Methyltransferase" evidence="1">
    <location>
        <begin position="5"/>
        <end position="134"/>
    </location>
</feature>
<sequence>MMNYGCEVHGFDPSIDVPKQTEERQFIFHKIGLQGKDEVNANGWQMKTLRSIMKLLGHENRILDFIKLDIEESEYEAIPNMIETGVTEQIKQIALETHNFSMDEKDRQRYYYKYKQIWKLEKHGFIRFNSQAAMGTDRLNKIGNMTWVEILVFLSPNGSNFVGKPKPNTCQNKGHFKPEPHYNAEPLDIMRWHQWNNLGACKDLEFFGGYIWKGAKPNEEKMDGHKAVCLDNSIRPIPGDCLVYSFGIKDDWSFETAMLHYGCEVHGFDPSIDEPVQTGGKKFIFHKIGLQGKDEVNGNGWQLMSFKSIVKLLGHENRIIDVVKMDIEESEYEAIPNMIITGSEGREGIRVTGQIKQIALETHNWSMDEADRERYHYKYQQLWKLEKHGFVRFSSQPGVYTNRINNIANMSDFYAYELAWYNPKFYIE</sequence>
<dbReference type="PANTHER" id="PTHR32026">
    <property type="entry name" value="METHYLTRANSFERASE-LIKE PROTEIN 24"/>
    <property type="match status" value="1"/>
</dbReference>
<dbReference type="EMBL" id="JAVRJZ010000016">
    <property type="protein sequence ID" value="KAK2711835.1"/>
    <property type="molecule type" value="Genomic_DNA"/>
</dbReference>
<gene>
    <name evidence="2" type="ORF">QYM36_012833</name>
</gene>
<feature type="domain" description="Methyltransferase" evidence="1">
    <location>
        <begin position="221"/>
        <end position="403"/>
    </location>
</feature>
<dbReference type="InterPro" id="IPR026913">
    <property type="entry name" value="METTL24"/>
</dbReference>
<comment type="caution">
    <text evidence="2">The sequence shown here is derived from an EMBL/GenBank/DDBJ whole genome shotgun (WGS) entry which is preliminary data.</text>
</comment>
<evidence type="ECO:0000313" key="2">
    <source>
        <dbReference type="EMBL" id="KAK2711835.1"/>
    </source>
</evidence>
<dbReference type="AlphaFoldDB" id="A0AA88HGX6"/>
<accession>A0AA88HGX6</accession>
<name>A0AA88HGX6_ARTSF</name>
<dbReference type="Proteomes" id="UP001187531">
    <property type="component" value="Unassembled WGS sequence"/>
</dbReference>
<reference evidence="2" key="1">
    <citation type="submission" date="2023-07" db="EMBL/GenBank/DDBJ databases">
        <title>Chromosome-level genome assembly of Artemia franciscana.</title>
        <authorList>
            <person name="Jo E."/>
        </authorList>
    </citation>
    <scope>NUCLEOTIDE SEQUENCE</scope>
    <source>
        <tissue evidence="2">Whole body</tissue>
    </source>
</reference>
<evidence type="ECO:0000259" key="1">
    <source>
        <dbReference type="Pfam" id="PF13383"/>
    </source>
</evidence>
<dbReference type="InterPro" id="IPR025714">
    <property type="entry name" value="Methyltranfer_dom"/>
</dbReference>
<keyword evidence="3" id="KW-1185">Reference proteome</keyword>
<evidence type="ECO:0000313" key="3">
    <source>
        <dbReference type="Proteomes" id="UP001187531"/>
    </source>
</evidence>